<dbReference type="Pfam" id="PF00825">
    <property type="entry name" value="Ribonuclease_P"/>
    <property type="match status" value="1"/>
</dbReference>
<reference evidence="7 8" key="1">
    <citation type="journal article" date="2016" name="Nat. Commun.">
        <title>Thousands of microbial genomes shed light on interconnected biogeochemical processes in an aquifer system.</title>
        <authorList>
            <person name="Anantharaman K."/>
            <person name="Brown C.T."/>
            <person name="Hug L.A."/>
            <person name="Sharon I."/>
            <person name="Castelle C.J."/>
            <person name="Probst A.J."/>
            <person name="Thomas B.C."/>
            <person name="Singh A."/>
            <person name="Wilkins M.J."/>
            <person name="Karaoz U."/>
            <person name="Brodie E.L."/>
            <person name="Williams K.H."/>
            <person name="Hubbard S.S."/>
            <person name="Banfield J.F."/>
        </authorList>
    </citation>
    <scope>NUCLEOTIDE SEQUENCE [LARGE SCALE GENOMIC DNA]</scope>
</reference>
<dbReference type="PROSITE" id="PS00648">
    <property type="entry name" value="RIBONUCLEASE_P"/>
    <property type="match status" value="1"/>
</dbReference>
<dbReference type="GO" id="GO:0008033">
    <property type="term" value="P:tRNA processing"/>
    <property type="evidence" value="ECO:0007669"/>
    <property type="project" value="UniProtKB-KW"/>
</dbReference>
<evidence type="ECO:0000256" key="6">
    <source>
        <dbReference type="ARBA" id="ARBA00022884"/>
    </source>
</evidence>
<dbReference type="InterPro" id="IPR014721">
    <property type="entry name" value="Ribsml_uS5_D2-typ_fold_subgr"/>
</dbReference>
<dbReference type="InterPro" id="IPR020568">
    <property type="entry name" value="Ribosomal_Su5_D2-typ_SF"/>
</dbReference>
<proteinExistence type="predicted"/>
<dbReference type="InterPro" id="IPR000100">
    <property type="entry name" value="RNase_P"/>
</dbReference>
<keyword evidence="3" id="KW-0540">Nuclease</keyword>
<dbReference type="Proteomes" id="UP000176996">
    <property type="component" value="Unassembled WGS sequence"/>
</dbReference>
<dbReference type="SUPFAM" id="SSF54211">
    <property type="entry name" value="Ribosomal protein S5 domain 2-like"/>
    <property type="match status" value="1"/>
</dbReference>
<evidence type="ECO:0000313" key="8">
    <source>
        <dbReference type="Proteomes" id="UP000176996"/>
    </source>
</evidence>
<dbReference type="InterPro" id="IPR020539">
    <property type="entry name" value="RNase_P_CS"/>
</dbReference>
<evidence type="ECO:0000256" key="1">
    <source>
        <dbReference type="ARBA" id="ARBA00002663"/>
    </source>
</evidence>
<evidence type="ECO:0000256" key="4">
    <source>
        <dbReference type="ARBA" id="ARBA00022759"/>
    </source>
</evidence>
<keyword evidence="5" id="KW-0378">Hydrolase</keyword>
<dbReference type="STRING" id="1798471.A3A21_02500"/>
<keyword evidence="6" id="KW-0694">RNA-binding</keyword>
<evidence type="ECO:0000313" key="7">
    <source>
        <dbReference type="EMBL" id="OGG40221.1"/>
    </source>
</evidence>
<gene>
    <name evidence="7" type="ORF">A3A21_02500</name>
</gene>
<evidence type="ECO:0000256" key="3">
    <source>
        <dbReference type="ARBA" id="ARBA00022722"/>
    </source>
</evidence>
<keyword evidence="2" id="KW-0819">tRNA processing</keyword>
<dbReference type="GO" id="GO:0000049">
    <property type="term" value="F:tRNA binding"/>
    <property type="evidence" value="ECO:0007669"/>
    <property type="project" value="InterPro"/>
</dbReference>
<evidence type="ECO:0000256" key="5">
    <source>
        <dbReference type="ARBA" id="ARBA00022801"/>
    </source>
</evidence>
<protein>
    <submittedName>
        <fullName evidence="7">Uncharacterized protein</fullName>
    </submittedName>
</protein>
<dbReference type="EMBL" id="MFKK01000030">
    <property type="protein sequence ID" value="OGG40221.1"/>
    <property type="molecule type" value="Genomic_DNA"/>
</dbReference>
<keyword evidence="4" id="KW-0255">Endonuclease</keyword>
<comment type="function">
    <text evidence="1">RNaseP catalyzes the removal of the 5'-leader sequence from pre-tRNA to produce the mature 5'-terminus. It can also cleave other RNA substrates such as 4.5S RNA. The protein component plays an auxiliary but essential role in vivo by binding to the 5'-leader sequence and broadening the substrate specificity of the ribozyme.</text>
</comment>
<dbReference type="GO" id="GO:0004526">
    <property type="term" value="F:ribonuclease P activity"/>
    <property type="evidence" value="ECO:0007669"/>
    <property type="project" value="InterPro"/>
</dbReference>
<evidence type="ECO:0000256" key="2">
    <source>
        <dbReference type="ARBA" id="ARBA00022694"/>
    </source>
</evidence>
<sequence length="84" mass="9647">MSKALLIKRRRTGEGAPPLFIVVGKKIFPKATARNLIKRRLRAIMRPVLQERKEAFTIIVQKEAKEMSFQELKEATLSNIGKQK</sequence>
<dbReference type="AlphaFoldDB" id="A0A1F6BTG3"/>
<comment type="caution">
    <text evidence="7">The sequence shown here is derived from an EMBL/GenBank/DDBJ whole genome shotgun (WGS) entry which is preliminary data.</text>
</comment>
<name>A0A1F6BTG3_9BACT</name>
<dbReference type="Gene3D" id="3.30.230.10">
    <property type="match status" value="1"/>
</dbReference>
<accession>A0A1F6BTG3</accession>
<organism evidence="7 8">
    <name type="scientific">Candidatus Jorgensenbacteria bacterium RIFCSPLOWO2_01_FULL_45_25b</name>
    <dbReference type="NCBI Taxonomy" id="1798471"/>
    <lineage>
        <taxon>Bacteria</taxon>
        <taxon>Candidatus Joergenseniibacteriota</taxon>
    </lineage>
</organism>